<sequence>MQKTIIRVEKRSNPYAMIDKGVLNDKRLSWRAKGLLAYLLSKPDDWRVNINDLVNQSKDGRDAVYATLQELEEAGYIVSRKVREKGRFLGVERIVRETPVSSIESSNPNTPEPEMTQTDLPYTEKPDTEKPDTESPQTEKPYPEKPEDTNNDLTKKRDLPKNDRTKRESKNTPPKVQFAEFVSMTNDEFSSLVAKLGEHRTRRAIEILDNYKGATGKTYKSDFRAMLNWVITRLEEEERKGTQGVSQARQPWLAAKGPLAGRNVMPQSSDEARQYERFNDI</sequence>
<feature type="compositionally biased region" description="Basic and acidic residues" evidence="1">
    <location>
        <begin position="270"/>
        <end position="281"/>
    </location>
</feature>
<proteinExistence type="predicted"/>
<comment type="caution">
    <text evidence="2">The sequence shown here is derived from an EMBL/GenBank/DDBJ whole genome shotgun (WGS) entry which is preliminary data.</text>
</comment>
<organism evidence="2 3">
    <name type="scientific">Heliobacterium mobile</name>
    <name type="common">Heliobacillus mobilis</name>
    <dbReference type="NCBI Taxonomy" id="28064"/>
    <lineage>
        <taxon>Bacteria</taxon>
        <taxon>Bacillati</taxon>
        <taxon>Bacillota</taxon>
        <taxon>Clostridia</taxon>
        <taxon>Eubacteriales</taxon>
        <taxon>Heliobacteriaceae</taxon>
        <taxon>Heliobacterium</taxon>
    </lineage>
</organism>
<feature type="compositionally biased region" description="Polar residues" evidence="1">
    <location>
        <begin position="99"/>
        <end position="120"/>
    </location>
</feature>
<gene>
    <name evidence="2" type="ORF">GJ688_01930</name>
</gene>
<protein>
    <recommendedName>
        <fullName evidence="4">Helix-turn-helix domain-containing protein</fullName>
    </recommendedName>
</protein>
<reference evidence="2 3" key="1">
    <citation type="submission" date="2019-11" db="EMBL/GenBank/DDBJ databases">
        <title>Whole-genome sequence of a the green, strictly anaerobic photosynthetic bacterium Heliobacillus mobilis DSM 6151.</title>
        <authorList>
            <person name="Kyndt J.A."/>
            <person name="Meyer T.E."/>
        </authorList>
    </citation>
    <scope>NUCLEOTIDE SEQUENCE [LARGE SCALE GENOMIC DNA]</scope>
    <source>
        <strain evidence="2 3">DSM 6151</strain>
    </source>
</reference>
<dbReference type="InterPro" id="IPR036390">
    <property type="entry name" value="WH_DNA-bd_sf"/>
</dbReference>
<dbReference type="OrthoDB" id="9803733at2"/>
<dbReference type="SUPFAM" id="SSF46785">
    <property type="entry name" value="Winged helix' DNA-binding domain"/>
    <property type="match status" value="1"/>
</dbReference>
<evidence type="ECO:0000313" key="3">
    <source>
        <dbReference type="Proteomes" id="UP000430670"/>
    </source>
</evidence>
<name>A0A6I3SGD2_HELMO</name>
<evidence type="ECO:0000313" key="2">
    <source>
        <dbReference type="EMBL" id="MTV47741.1"/>
    </source>
</evidence>
<dbReference type="RefSeq" id="WP_155474815.1">
    <property type="nucleotide sequence ID" value="NZ_WNKU01000001.1"/>
</dbReference>
<dbReference type="Proteomes" id="UP000430670">
    <property type="component" value="Unassembled WGS sequence"/>
</dbReference>
<feature type="compositionally biased region" description="Basic and acidic residues" evidence="1">
    <location>
        <begin position="122"/>
        <end position="133"/>
    </location>
</feature>
<feature type="compositionally biased region" description="Basic and acidic residues" evidence="1">
    <location>
        <begin position="141"/>
        <end position="170"/>
    </location>
</feature>
<evidence type="ECO:0000256" key="1">
    <source>
        <dbReference type="SAM" id="MobiDB-lite"/>
    </source>
</evidence>
<dbReference type="EMBL" id="WNKU01000001">
    <property type="protein sequence ID" value="MTV47741.1"/>
    <property type="molecule type" value="Genomic_DNA"/>
</dbReference>
<feature type="region of interest" description="Disordered" evidence="1">
    <location>
        <begin position="260"/>
        <end position="281"/>
    </location>
</feature>
<keyword evidence="3" id="KW-1185">Reference proteome</keyword>
<feature type="region of interest" description="Disordered" evidence="1">
    <location>
        <begin position="99"/>
        <end position="177"/>
    </location>
</feature>
<accession>A0A6I3SGD2</accession>
<evidence type="ECO:0008006" key="4">
    <source>
        <dbReference type="Google" id="ProtNLM"/>
    </source>
</evidence>
<dbReference type="AlphaFoldDB" id="A0A6I3SGD2"/>